<dbReference type="Gene3D" id="3.60.21.70">
    <property type="entry name" value="PhoD-like phosphatase"/>
    <property type="match status" value="1"/>
</dbReference>
<dbReference type="CDD" id="cd07389">
    <property type="entry name" value="MPP_PhoD"/>
    <property type="match status" value="1"/>
</dbReference>
<feature type="signal peptide" evidence="2">
    <location>
        <begin position="1"/>
        <end position="23"/>
    </location>
</feature>
<evidence type="ECO:0000256" key="1">
    <source>
        <dbReference type="SAM" id="Phobius"/>
    </source>
</evidence>
<feature type="transmembrane region" description="Helical" evidence="1">
    <location>
        <begin position="413"/>
        <end position="442"/>
    </location>
</feature>
<proteinExistence type="predicted"/>
<evidence type="ECO:0000259" key="3">
    <source>
        <dbReference type="Pfam" id="PF09423"/>
    </source>
</evidence>
<dbReference type="AlphaFoldDB" id="A0AAV0TLJ6"/>
<feature type="domain" description="PhoD-like phosphatase metallophosphatase" evidence="3">
    <location>
        <begin position="61"/>
        <end position="320"/>
    </location>
</feature>
<dbReference type="InterPro" id="IPR029052">
    <property type="entry name" value="Metallo-depent_PP-like"/>
</dbReference>
<accession>A0AAV0TLJ6</accession>
<feature type="chain" id="PRO_5043505364" description="PhoD-like phosphatase metallophosphatase domain-containing protein" evidence="2">
    <location>
        <begin position="24"/>
        <end position="465"/>
    </location>
</feature>
<keyword evidence="2" id="KW-0732">Signal</keyword>
<evidence type="ECO:0000313" key="4">
    <source>
        <dbReference type="EMBL" id="CAI5723956.1"/>
    </source>
</evidence>
<name>A0AAV0TLJ6_HYABA</name>
<sequence length="465" mass="52160">MSRKTAGAAVALAAVAGFARCSATSTGAALTVLASPRVQDLAHPLQRVAFGSCNDQSFPQPLWPTIAAHKPELWVWMGDNIYADMKEMGEPRRSFYTRPRDMFVEASREELVRRYNKLMANDDYAAFVKQTPVIGIWDDHDYGINDGSKLFTYRDESQEVFLDFIGEPEDSPRRRQKGIYTSYTIGSGEQTVKFILVDNRYHRDVYGTKNGTLLGEAQWEWLGNELRTSTAAFNVIVSGVQILPGDRYPIAECWGRFPSERERMLKLLLASNAKGVILLSGDVHFSEINQVVCSNGANKITEVTSSGMTHSWMEFHVPSVKYVMALLFTYANFLLPWEYRLTQQSFYGHLNWGSIDIDWDRKPHPVATVQVRGADDQVKLQHSFQSTPLGSASPEQDAIECQASRPVASWQRYMWHGLFVGTAGAFLLSVPCLLLVLAWLLVKKVKTTIRAAGVAKKQSDSKKTV</sequence>
<organism evidence="4 5">
    <name type="scientific">Hyaloperonospora brassicae</name>
    <name type="common">Brassica downy mildew</name>
    <name type="synonym">Peronospora brassicae</name>
    <dbReference type="NCBI Taxonomy" id="162125"/>
    <lineage>
        <taxon>Eukaryota</taxon>
        <taxon>Sar</taxon>
        <taxon>Stramenopiles</taxon>
        <taxon>Oomycota</taxon>
        <taxon>Peronosporomycetes</taxon>
        <taxon>Peronosporales</taxon>
        <taxon>Peronosporaceae</taxon>
        <taxon>Hyaloperonospora</taxon>
    </lineage>
</organism>
<protein>
    <recommendedName>
        <fullName evidence="3">PhoD-like phosphatase metallophosphatase domain-containing protein</fullName>
    </recommendedName>
</protein>
<gene>
    <name evidence="4" type="ORF">HBR001_LOCUS3241</name>
</gene>
<dbReference type="Proteomes" id="UP001162031">
    <property type="component" value="Unassembled WGS sequence"/>
</dbReference>
<evidence type="ECO:0000313" key="5">
    <source>
        <dbReference type="Proteomes" id="UP001162031"/>
    </source>
</evidence>
<reference evidence="4" key="1">
    <citation type="submission" date="2022-12" db="EMBL/GenBank/DDBJ databases">
        <authorList>
            <person name="Webb A."/>
        </authorList>
    </citation>
    <scope>NUCLEOTIDE SEQUENCE</scope>
    <source>
        <strain evidence="4">Hp1</strain>
    </source>
</reference>
<dbReference type="InterPro" id="IPR038607">
    <property type="entry name" value="PhoD-like_sf"/>
</dbReference>
<dbReference type="Pfam" id="PF09423">
    <property type="entry name" value="PhoD"/>
    <property type="match status" value="1"/>
</dbReference>
<dbReference type="InterPro" id="IPR018946">
    <property type="entry name" value="PhoD-like_MPP"/>
</dbReference>
<keyword evidence="1" id="KW-1133">Transmembrane helix</keyword>
<keyword evidence="1" id="KW-0472">Membrane</keyword>
<evidence type="ECO:0000256" key="2">
    <source>
        <dbReference type="SAM" id="SignalP"/>
    </source>
</evidence>
<dbReference type="EMBL" id="CANTFL010000529">
    <property type="protein sequence ID" value="CAI5723956.1"/>
    <property type="molecule type" value="Genomic_DNA"/>
</dbReference>
<keyword evidence="1" id="KW-0812">Transmembrane</keyword>
<dbReference type="PANTHER" id="PTHR33987">
    <property type="entry name" value="CALCINEURIN-LIKE METALLO-PHOSPHOESTERASE SUPERFAMILY PROTEIN"/>
    <property type="match status" value="1"/>
</dbReference>
<dbReference type="PANTHER" id="PTHR33987:SF1">
    <property type="entry name" value="CALCINEURIN-LIKE METALLO-PHOSPHOESTERASE SUPERFAMILY PROTEIN"/>
    <property type="match status" value="1"/>
</dbReference>
<keyword evidence="5" id="KW-1185">Reference proteome</keyword>
<dbReference type="SUPFAM" id="SSF56300">
    <property type="entry name" value="Metallo-dependent phosphatases"/>
    <property type="match status" value="1"/>
</dbReference>
<comment type="caution">
    <text evidence="4">The sequence shown here is derived from an EMBL/GenBank/DDBJ whole genome shotgun (WGS) entry which is preliminary data.</text>
</comment>